<dbReference type="InterPro" id="IPR012677">
    <property type="entry name" value="Nucleotide-bd_a/b_plait_sf"/>
</dbReference>
<evidence type="ECO:0000256" key="1">
    <source>
        <dbReference type="PROSITE-ProRule" id="PRU00176"/>
    </source>
</evidence>
<dbReference type="GO" id="GO:0003723">
    <property type="term" value="F:RNA binding"/>
    <property type="evidence" value="ECO:0007669"/>
    <property type="project" value="UniProtKB-UniRule"/>
</dbReference>
<accession>A0A383VAF5</accession>
<protein>
    <recommendedName>
        <fullName evidence="2">RRM domain-containing protein</fullName>
    </recommendedName>
</protein>
<dbReference type="Proteomes" id="UP000256970">
    <property type="component" value="Unassembled WGS sequence"/>
</dbReference>
<organism evidence="3 4">
    <name type="scientific">Tetradesmus obliquus</name>
    <name type="common">Green alga</name>
    <name type="synonym">Acutodesmus obliquus</name>
    <dbReference type="NCBI Taxonomy" id="3088"/>
    <lineage>
        <taxon>Eukaryota</taxon>
        <taxon>Viridiplantae</taxon>
        <taxon>Chlorophyta</taxon>
        <taxon>core chlorophytes</taxon>
        <taxon>Chlorophyceae</taxon>
        <taxon>CS clade</taxon>
        <taxon>Sphaeropleales</taxon>
        <taxon>Scenedesmaceae</taxon>
        <taxon>Tetradesmus</taxon>
    </lineage>
</organism>
<dbReference type="EMBL" id="FNXT01000171">
    <property type="protein sequence ID" value="SZX61729.1"/>
    <property type="molecule type" value="Genomic_DNA"/>
</dbReference>
<dbReference type="SMART" id="SM00360">
    <property type="entry name" value="RRM"/>
    <property type="match status" value="1"/>
</dbReference>
<dbReference type="SUPFAM" id="SSF54928">
    <property type="entry name" value="RNA-binding domain, RBD"/>
    <property type="match status" value="1"/>
</dbReference>
<dbReference type="Pfam" id="PF00076">
    <property type="entry name" value="RRM_1"/>
    <property type="match status" value="1"/>
</dbReference>
<name>A0A383VAF5_TETOB</name>
<feature type="domain" description="RRM" evidence="2">
    <location>
        <begin position="94"/>
        <end position="176"/>
    </location>
</feature>
<dbReference type="Gene3D" id="3.30.70.330">
    <property type="match status" value="1"/>
</dbReference>
<reference evidence="3 4" key="1">
    <citation type="submission" date="2016-10" db="EMBL/GenBank/DDBJ databases">
        <authorList>
            <person name="Cai Z."/>
        </authorList>
    </citation>
    <scope>NUCLEOTIDE SEQUENCE [LARGE SCALE GENOMIC DNA]</scope>
</reference>
<gene>
    <name evidence="3" type="ORF">BQ4739_LOCUS2292</name>
</gene>
<dbReference type="InterPro" id="IPR035979">
    <property type="entry name" value="RBD_domain_sf"/>
</dbReference>
<dbReference type="InterPro" id="IPR000504">
    <property type="entry name" value="RRM_dom"/>
</dbReference>
<sequence>MPGSQMLSAPDAAAAAASMHPTACTILQQPQPIMQQQQTIIQQQPLQVTQPIYGGGMLAGQQLLDALPVSCALPASCPMPMPAMMPQSQPPEQRSIFFAGVTPVIPAETLLALFSQFGPVQSINLFKPWAGSKTSKGCGIVVFVERHSAAAALDALNGNFQWPGARSPMVVEWMDSNKQHKKARAQPLSFAMMQQQQQHYITMQPRPNAGLMMPGQLCIHSNGQQQLLM</sequence>
<keyword evidence="1" id="KW-0694">RNA-binding</keyword>
<proteinExistence type="predicted"/>
<evidence type="ECO:0000313" key="4">
    <source>
        <dbReference type="Proteomes" id="UP000256970"/>
    </source>
</evidence>
<dbReference type="PROSITE" id="PS50102">
    <property type="entry name" value="RRM"/>
    <property type="match status" value="1"/>
</dbReference>
<keyword evidence="4" id="KW-1185">Reference proteome</keyword>
<dbReference type="AlphaFoldDB" id="A0A383VAF5"/>
<evidence type="ECO:0000313" key="3">
    <source>
        <dbReference type="EMBL" id="SZX61729.1"/>
    </source>
</evidence>
<evidence type="ECO:0000259" key="2">
    <source>
        <dbReference type="PROSITE" id="PS50102"/>
    </source>
</evidence>